<evidence type="ECO:0000256" key="1">
    <source>
        <dbReference type="SAM" id="MobiDB-lite"/>
    </source>
</evidence>
<feature type="transmembrane region" description="Helical" evidence="2">
    <location>
        <begin position="66"/>
        <end position="83"/>
    </location>
</feature>
<dbReference type="EMBL" id="PVNG01000009">
    <property type="protein sequence ID" value="PRX64383.1"/>
    <property type="molecule type" value="Genomic_DNA"/>
</dbReference>
<organism evidence="3 4">
    <name type="scientific">Nonomuraea fuscirosea</name>
    <dbReference type="NCBI Taxonomy" id="1291556"/>
    <lineage>
        <taxon>Bacteria</taxon>
        <taxon>Bacillati</taxon>
        <taxon>Actinomycetota</taxon>
        <taxon>Actinomycetes</taxon>
        <taxon>Streptosporangiales</taxon>
        <taxon>Streptosporangiaceae</taxon>
        <taxon>Nonomuraea</taxon>
    </lineage>
</organism>
<protein>
    <recommendedName>
        <fullName evidence="5">Zn-dependent protease with chaperone function</fullName>
    </recommendedName>
</protein>
<dbReference type="Proteomes" id="UP000238312">
    <property type="component" value="Unassembled WGS sequence"/>
</dbReference>
<name>A0A2T0MYR8_9ACTN</name>
<evidence type="ECO:0008006" key="5">
    <source>
        <dbReference type="Google" id="ProtNLM"/>
    </source>
</evidence>
<keyword evidence="4" id="KW-1185">Reference proteome</keyword>
<keyword evidence="2" id="KW-0472">Membrane</keyword>
<evidence type="ECO:0000256" key="2">
    <source>
        <dbReference type="SAM" id="Phobius"/>
    </source>
</evidence>
<feature type="transmembrane region" description="Helical" evidence="2">
    <location>
        <begin position="37"/>
        <end position="60"/>
    </location>
</feature>
<gene>
    <name evidence="3" type="ORF">B0I32_109312</name>
</gene>
<comment type="caution">
    <text evidence="3">The sequence shown here is derived from an EMBL/GenBank/DDBJ whole genome shotgun (WGS) entry which is preliminary data.</text>
</comment>
<reference evidence="3 4" key="1">
    <citation type="submission" date="2018-03" db="EMBL/GenBank/DDBJ databases">
        <title>Genomic Encyclopedia of Type Strains, Phase III (KMG-III): the genomes of soil and plant-associated and newly described type strains.</title>
        <authorList>
            <person name="Whitman W."/>
        </authorList>
    </citation>
    <scope>NUCLEOTIDE SEQUENCE [LARGE SCALE GENOMIC DNA]</scope>
    <source>
        <strain evidence="3 4">CGMCC 4.7104</strain>
    </source>
</reference>
<evidence type="ECO:0000313" key="3">
    <source>
        <dbReference type="EMBL" id="PRX64383.1"/>
    </source>
</evidence>
<accession>A0A2T0MYR8</accession>
<feature type="region of interest" description="Disordered" evidence="1">
    <location>
        <begin position="1"/>
        <end position="21"/>
    </location>
</feature>
<evidence type="ECO:0000313" key="4">
    <source>
        <dbReference type="Proteomes" id="UP000238312"/>
    </source>
</evidence>
<proteinExistence type="predicted"/>
<keyword evidence="2" id="KW-1133">Transmembrane helix</keyword>
<keyword evidence="2" id="KW-0812">Transmembrane</keyword>
<dbReference type="AlphaFoldDB" id="A0A2T0MYR8"/>
<sequence>MGPPRQAPCGTARQAPRGTVGGAHRVRDPFALVKRGLALILALVVHLLTLAFVALGAWAIARAPGFIWSWLFGGACLAIGWALRPRLGALPADTEVLDRAAAGQLYAVADRVAERIGVPRPVKVAVRDLATRTAYDRVGLARTPVLVIGLPLWLALPPKQRVALLAAAYARLPTGGERVVSEALATLESWRDALLGSSGPLRARDEAQTKIAASSLGAMDHPGTTYEVAGAFGRLIGRVLGGPVLLIRYALTRLVKAGEARTLARQRARALRAVSERDLDELEELAAGAGYLAPMQAAALRGESVTSIRQSALARFRLTDDGVLDSPPDSELLGTRDSGRIDEELLAHYTRAIGGFGLIGSL</sequence>